<keyword evidence="15 22" id="KW-0133">Cell shape</keyword>
<keyword evidence="14 22" id="KW-0521">NADP</keyword>
<dbReference type="InterPro" id="IPR016167">
    <property type="entry name" value="FAD-bd_PCMH_sub1"/>
</dbReference>
<proteinExistence type="inferred from homology"/>
<keyword evidence="13" id="KW-0067">ATP-binding</keyword>
<dbReference type="InterPro" id="IPR011601">
    <property type="entry name" value="MurB_C"/>
</dbReference>
<dbReference type="PANTHER" id="PTHR43445:SF3">
    <property type="entry name" value="UDP-N-ACETYLMURAMATE--L-ALANINE LIGASE"/>
    <property type="match status" value="1"/>
</dbReference>
<evidence type="ECO:0000256" key="18">
    <source>
        <dbReference type="ARBA" id="ARBA00023306"/>
    </source>
</evidence>
<evidence type="ECO:0000256" key="22">
    <source>
        <dbReference type="HAMAP-Rule" id="MF_00037"/>
    </source>
</evidence>
<dbReference type="PROSITE" id="PS51387">
    <property type="entry name" value="FAD_PCMH"/>
    <property type="match status" value="1"/>
</dbReference>
<evidence type="ECO:0000256" key="16">
    <source>
        <dbReference type="ARBA" id="ARBA00022984"/>
    </source>
</evidence>
<dbReference type="Gene3D" id="3.90.190.20">
    <property type="entry name" value="Mur ligase, C-terminal domain"/>
    <property type="match status" value="1"/>
</dbReference>
<comment type="pathway">
    <text evidence="4 22">Cell wall biogenesis; peptidoglycan biosynthesis.</text>
</comment>
<dbReference type="InterPro" id="IPR003170">
    <property type="entry name" value="MurB"/>
</dbReference>
<dbReference type="NCBIfam" id="NF010480">
    <property type="entry name" value="PRK13905.1"/>
    <property type="match status" value="1"/>
</dbReference>
<dbReference type="HAMAP" id="MF_00037">
    <property type="entry name" value="MurB"/>
    <property type="match status" value="1"/>
</dbReference>
<sequence>MSAAGEPRYLFLGVGGMGMAPLACWMSSAGYSITGHDACLQEEVRQHLEASGVTLRDFVFPEQLGEFTTVVYSSAVRAGHPVLDAARSLGLDCLRRGEMLARMAEGLRLVAVIGSHGKTTTTGMIAYALQRQGIEANYILGGLFADTSLAPSRYSKSPWLVAEIDESDGTIENFSPEHTLVLNLDWDHADYYGKAAQLETAFTDLSLRTRQTVLLPDGMDLKGLDEAKVVRYASSPEQDFNTNNARAAFAALACVSNNLPEDVLEDFPGIARRQELLLDREGLTVIEDYAHHPTEIGALMQNLRERASSRQLLVVFQPHRFSRTRQFKEGFAATLSEADACYLLPVYAAHEPLVEGGELADMVDVFKDSEPVVLESGLAGLKQVNQAAMSRPALLAFIGAGDIEDFAAASVALLREPDSVDGACLGFLEERLSPEAKIKLNEPLANKTTMRIGGPARIYAEPASFADLQQLLKAAQLFALDYFCIGRGSNLLVADEGFDGLVIRFSAPAWRRVETLGAGRIWAAAGGRLKEICGFAAKAGLAGFEFLEGIPGAVGGALRMNAGAMGSWMFDVVERVQFIDANGHYQDWPREKFHFGYRRVEEISRGIALGAVLKSPESEEESSIRSRIDSYSTTRKESQPRGPSAGCIFKNPEGSYAGKLIDEHGLKGMRVGAAEVSAVHGNFIVNQGGATAGDVIELVRRIRAKVKAESGYDLEPEVLLVGRSWPEVLKEGADV</sequence>
<comment type="function">
    <text evidence="2 22">Cell wall formation.</text>
</comment>
<feature type="active site" evidence="22">
    <location>
        <position position="598"/>
    </location>
</feature>
<dbReference type="InterPro" id="IPR016166">
    <property type="entry name" value="FAD-bd_PCMH"/>
</dbReference>
<feature type="compositionally biased region" description="Basic and acidic residues" evidence="23">
    <location>
        <begin position="622"/>
        <end position="639"/>
    </location>
</feature>
<keyword evidence="17 22" id="KW-0560">Oxidoreductase</keyword>
<dbReference type="SUPFAM" id="SSF53623">
    <property type="entry name" value="MurD-like peptide ligases, catalytic domain"/>
    <property type="match status" value="1"/>
</dbReference>
<evidence type="ECO:0000256" key="15">
    <source>
        <dbReference type="ARBA" id="ARBA00022960"/>
    </source>
</evidence>
<keyword evidence="18 22" id="KW-0131">Cell cycle</keyword>
<keyword evidence="8" id="KW-0436">Ligase</keyword>
<keyword evidence="7 22" id="KW-0963">Cytoplasm</keyword>
<dbReference type="RefSeq" id="WP_110130256.1">
    <property type="nucleotide sequence ID" value="NZ_QHJQ01000002.1"/>
</dbReference>
<dbReference type="GO" id="GO:0005524">
    <property type="term" value="F:ATP binding"/>
    <property type="evidence" value="ECO:0007669"/>
    <property type="project" value="UniProtKB-KW"/>
</dbReference>
<evidence type="ECO:0000256" key="3">
    <source>
        <dbReference type="ARBA" id="ARBA00004496"/>
    </source>
</evidence>
<dbReference type="SUPFAM" id="SSF56194">
    <property type="entry name" value="Uridine diphospho-N-Acetylenolpyruvylglucosamine reductase, MurB, C-terminal domain"/>
    <property type="match status" value="1"/>
</dbReference>
<dbReference type="InterPro" id="IPR036565">
    <property type="entry name" value="Mur-like_cat_sf"/>
</dbReference>
<gene>
    <name evidence="22" type="primary">murB</name>
    <name evidence="25" type="ORF">DDZ13_04660</name>
</gene>
<dbReference type="Gene3D" id="3.40.50.720">
    <property type="entry name" value="NAD(P)-binding Rossmann-like Domain"/>
    <property type="match status" value="1"/>
</dbReference>
<evidence type="ECO:0000256" key="11">
    <source>
        <dbReference type="ARBA" id="ARBA00022741"/>
    </source>
</evidence>
<dbReference type="InterPro" id="IPR000713">
    <property type="entry name" value="Mur_ligase_N"/>
</dbReference>
<dbReference type="GO" id="GO:0005737">
    <property type="term" value="C:cytoplasm"/>
    <property type="evidence" value="ECO:0007669"/>
    <property type="project" value="UniProtKB-SubCell"/>
</dbReference>
<dbReference type="InterPro" id="IPR016169">
    <property type="entry name" value="FAD-bd_PCMH_sub2"/>
</dbReference>
<dbReference type="PANTHER" id="PTHR43445">
    <property type="entry name" value="UDP-N-ACETYLMURAMATE--L-ALANINE LIGASE-RELATED"/>
    <property type="match status" value="1"/>
</dbReference>
<evidence type="ECO:0000256" key="14">
    <source>
        <dbReference type="ARBA" id="ARBA00022857"/>
    </source>
</evidence>
<protein>
    <recommendedName>
        <fullName evidence="6 22">UDP-N-acetylenolpyruvoylglucosamine reductase</fullName>
        <ecNumber evidence="5 22">1.3.1.98</ecNumber>
    </recommendedName>
    <alternativeName>
        <fullName evidence="20 22">UDP-N-acetylmuramate dehydrogenase</fullName>
    </alternativeName>
</protein>
<dbReference type="AlphaFoldDB" id="A0A317ZI31"/>
<dbReference type="GO" id="GO:0009252">
    <property type="term" value="P:peptidoglycan biosynthetic process"/>
    <property type="evidence" value="ECO:0007669"/>
    <property type="project" value="UniProtKB-UniRule"/>
</dbReference>
<name>A0A317ZI31_9BACT</name>
<keyword evidence="26" id="KW-1185">Reference proteome</keyword>
<feature type="domain" description="FAD-binding PCMH-type" evidence="24">
    <location>
        <begin position="451"/>
        <end position="618"/>
    </location>
</feature>
<dbReference type="InterPro" id="IPR004101">
    <property type="entry name" value="Mur_ligase_C"/>
</dbReference>
<evidence type="ECO:0000256" key="20">
    <source>
        <dbReference type="ARBA" id="ARBA00031026"/>
    </source>
</evidence>
<dbReference type="InParanoid" id="A0A317ZI31"/>
<dbReference type="SUPFAM" id="SSF51984">
    <property type="entry name" value="MurCD N-terminal domain"/>
    <property type="match status" value="1"/>
</dbReference>
<evidence type="ECO:0000313" key="26">
    <source>
        <dbReference type="Proteomes" id="UP000247099"/>
    </source>
</evidence>
<evidence type="ECO:0000256" key="7">
    <source>
        <dbReference type="ARBA" id="ARBA00022490"/>
    </source>
</evidence>
<keyword evidence="9 22" id="KW-0132">Cell division</keyword>
<dbReference type="Pfam" id="PF02875">
    <property type="entry name" value="Mur_ligase_C"/>
    <property type="match status" value="1"/>
</dbReference>
<dbReference type="InterPro" id="IPR036615">
    <property type="entry name" value="Mur_ligase_C_dom_sf"/>
</dbReference>
<dbReference type="GO" id="GO:0008360">
    <property type="term" value="P:regulation of cell shape"/>
    <property type="evidence" value="ECO:0007669"/>
    <property type="project" value="UniProtKB-KW"/>
</dbReference>
<comment type="cofactor">
    <cofactor evidence="1 22">
        <name>FAD</name>
        <dbReference type="ChEBI" id="CHEBI:57692"/>
    </cofactor>
</comment>
<dbReference type="Pfam" id="PF01565">
    <property type="entry name" value="FAD_binding_4"/>
    <property type="match status" value="1"/>
</dbReference>
<dbReference type="InterPro" id="IPR006094">
    <property type="entry name" value="Oxid_FAD_bind_N"/>
</dbReference>
<dbReference type="Pfam" id="PF02873">
    <property type="entry name" value="MurB_C"/>
    <property type="match status" value="1"/>
</dbReference>
<evidence type="ECO:0000259" key="24">
    <source>
        <dbReference type="PROSITE" id="PS51387"/>
    </source>
</evidence>
<evidence type="ECO:0000256" key="6">
    <source>
        <dbReference type="ARBA" id="ARBA00015188"/>
    </source>
</evidence>
<dbReference type="SUPFAM" id="SSF53244">
    <property type="entry name" value="MurD-like peptide ligases, peptide-binding domain"/>
    <property type="match status" value="1"/>
</dbReference>
<comment type="caution">
    <text evidence="25">The sequence shown here is derived from an EMBL/GenBank/DDBJ whole genome shotgun (WGS) entry which is preliminary data.</text>
</comment>
<accession>A0A317ZI31</accession>
<dbReference type="Pfam" id="PF01225">
    <property type="entry name" value="Mur_ligase"/>
    <property type="match status" value="1"/>
</dbReference>
<feature type="active site" description="Proton donor" evidence="22">
    <location>
        <position position="647"/>
    </location>
</feature>
<evidence type="ECO:0000256" key="9">
    <source>
        <dbReference type="ARBA" id="ARBA00022618"/>
    </source>
</evidence>
<dbReference type="GO" id="GO:0071949">
    <property type="term" value="F:FAD binding"/>
    <property type="evidence" value="ECO:0007669"/>
    <property type="project" value="InterPro"/>
</dbReference>
<evidence type="ECO:0000256" key="1">
    <source>
        <dbReference type="ARBA" id="ARBA00001974"/>
    </source>
</evidence>
<keyword evidence="19 22" id="KW-0961">Cell wall biogenesis/degradation</keyword>
<dbReference type="Gene3D" id="3.30.465.10">
    <property type="match status" value="1"/>
</dbReference>
<comment type="similarity">
    <text evidence="22">Belongs to the MurB family.</text>
</comment>
<reference evidence="25 26" key="1">
    <citation type="submission" date="2018-05" db="EMBL/GenBank/DDBJ databases">
        <title>Coraliomargarita sinensis sp. nov., isolated from a marine solar saltern.</title>
        <authorList>
            <person name="Zhou L.Y."/>
        </authorList>
    </citation>
    <scope>NUCLEOTIDE SEQUENCE [LARGE SCALE GENOMIC DNA]</scope>
    <source>
        <strain evidence="25 26">WN38</strain>
    </source>
</reference>
<comment type="subcellular location">
    <subcellularLocation>
        <location evidence="3 22">Cytoplasm</location>
    </subcellularLocation>
</comment>
<dbReference type="GO" id="GO:0016881">
    <property type="term" value="F:acid-amino acid ligase activity"/>
    <property type="evidence" value="ECO:0007669"/>
    <property type="project" value="InterPro"/>
</dbReference>
<dbReference type="UniPathway" id="UPA00219"/>
<organism evidence="25 26">
    <name type="scientific">Coraliomargarita sinensis</name>
    <dbReference type="NCBI Taxonomy" id="2174842"/>
    <lineage>
        <taxon>Bacteria</taxon>
        <taxon>Pseudomonadati</taxon>
        <taxon>Verrucomicrobiota</taxon>
        <taxon>Opitutia</taxon>
        <taxon>Puniceicoccales</taxon>
        <taxon>Coraliomargaritaceae</taxon>
        <taxon>Coraliomargarita</taxon>
    </lineage>
</organism>
<evidence type="ECO:0000256" key="12">
    <source>
        <dbReference type="ARBA" id="ARBA00022827"/>
    </source>
</evidence>
<evidence type="ECO:0000256" key="2">
    <source>
        <dbReference type="ARBA" id="ARBA00003921"/>
    </source>
</evidence>
<dbReference type="Proteomes" id="UP000247099">
    <property type="component" value="Unassembled WGS sequence"/>
</dbReference>
<feature type="region of interest" description="Disordered" evidence="23">
    <location>
        <begin position="620"/>
        <end position="648"/>
    </location>
</feature>
<keyword evidence="10 22" id="KW-0285">Flavoprotein</keyword>
<dbReference type="GO" id="GO:0008762">
    <property type="term" value="F:UDP-N-acetylmuramate dehydrogenase activity"/>
    <property type="evidence" value="ECO:0007669"/>
    <property type="project" value="UniProtKB-UniRule"/>
</dbReference>
<evidence type="ECO:0000313" key="25">
    <source>
        <dbReference type="EMBL" id="PXA05255.1"/>
    </source>
</evidence>
<dbReference type="SUPFAM" id="SSF56176">
    <property type="entry name" value="FAD-binding/transporter-associated domain-like"/>
    <property type="match status" value="1"/>
</dbReference>
<dbReference type="NCBIfam" id="TIGR00179">
    <property type="entry name" value="murB"/>
    <property type="match status" value="1"/>
</dbReference>
<dbReference type="EMBL" id="QHJQ01000002">
    <property type="protein sequence ID" value="PXA05255.1"/>
    <property type="molecule type" value="Genomic_DNA"/>
</dbReference>
<keyword evidence="12 22" id="KW-0274">FAD</keyword>
<evidence type="ECO:0000256" key="13">
    <source>
        <dbReference type="ARBA" id="ARBA00022840"/>
    </source>
</evidence>
<dbReference type="EC" id="1.3.1.98" evidence="5 22"/>
<dbReference type="Gene3D" id="3.90.78.10">
    <property type="entry name" value="UDP-N-acetylenolpyruvoylglucosamine reductase, C-terminal domain"/>
    <property type="match status" value="1"/>
</dbReference>
<dbReference type="GO" id="GO:0071555">
    <property type="term" value="P:cell wall organization"/>
    <property type="evidence" value="ECO:0007669"/>
    <property type="project" value="UniProtKB-KW"/>
</dbReference>
<dbReference type="InterPro" id="IPR036635">
    <property type="entry name" value="MurB_C_sf"/>
</dbReference>
<comment type="catalytic activity">
    <reaction evidence="21 22">
        <text>UDP-N-acetyl-alpha-D-muramate + NADP(+) = UDP-N-acetyl-3-O-(1-carboxyvinyl)-alpha-D-glucosamine + NADPH + H(+)</text>
        <dbReference type="Rhea" id="RHEA:12248"/>
        <dbReference type="ChEBI" id="CHEBI:15378"/>
        <dbReference type="ChEBI" id="CHEBI:57783"/>
        <dbReference type="ChEBI" id="CHEBI:58349"/>
        <dbReference type="ChEBI" id="CHEBI:68483"/>
        <dbReference type="ChEBI" id="CHEBI:70757"/>
        <dbReference type="EC" id="1.3.1.98"/>
    </reaction>
</comment>
<evidence type="ECO:0000256" key="17">
    <source>
        <dbReference type="ARBA" id="ARBA00023002"/>
    </source>
</evidence>
<dbReference type="InterPro" id="IPR050061">
    <property type="entry name" value="MurCDEF_pg_biosynth"/>
</dbReference>
<evidence type="ECO:0000256" key="21">
    <source>
        <dbReference type="ARBA" id="ARBA00048914"/>
    </source>
</evidence>
<dbReference type="Gene3D" id="3.40.1190.10">
    <property type="entry name" value="Mur-like, catalytic domain"/>
    <property type="match status" value="1"/>
</dbReference>
<evidence type="ECO:0000256" key="5">
    <source>
        <dbReference type="ARBA" id="ARBA00012518"/>
    </source>
</evidence>
<evidence type="ECO:0000256" key="8">
    <source>
        <dbReference type="ARBA" id="ARBA00022598"/>
    </source>
</evidence>
<dbReference type="OrthoDB" id="9804126at2"/>
<keyword evidence="16 22" id="KW-0573">Peptidoglycan synthesis</keyword>
<feature type="active site" evidence="22">
    <location>
        <position position="717"/>
    </location>
</feature>
<evidence type="ECO:0000256" key="19">
    <source>
        <dbReference type="ARBA" id="ARBA00023316"/>
    </source>
</evidence>
<dbReference type="GO" id="GO:0051301">
    <property type="term" value="P:cell division"/>
    <property type="evidence" value="ECO:0007669"/>
    <property type="project" value="UniProtKB-KW"/>
</dbReference>
<evidence type="ECO:0000256" key="23">
    <source>
        <dbReference type="SAM" id="MobiDB-lite"/>
    </source>
</evidence>
<keyword evidence="11" id="KW-0547">Nucleotide-binding</keyword>
<dbReference type="Gene3D" id="3.30.43.10">
    <property type="entry name" value="Uridine Diphospho-n-acetylenolpyruvylglucosamine Reductase, domain 2"/>
    <property type="match status" value="1"/>
</dbReference>
<evidence type="ECO:0000256" key="4">
    <source>
        <dbReference type="ARBA" id="ARBA00004752"/>
    </source>
</evidence>
<dbReference type="InterPro" id="IPR036318">
    <property type="entry name" value="FAD-bd_PCMH-like_sf"/>
</dbReference>
<evidence type="ECO:0000256" key="10">
    <source>
        <dbReference type="ARBA" id="ARBA00022630"/>
    </source>
</evidence>